<name>A0A9X2RUU6_STRMQ</name>
<proteinExistence type="predicted"/>
<comment type="caution">
    <text evidence="1">The sequence shown here is derived from an EMBL/GenBank/DDBJ whole genome shotgun (WGS) entry which is preliminary data.</text>
</comment>
<dbReference type="RefSeq" id="WP_257632700.1">
    <property type="nucleotide sequence ID" value="NZ_JANIIC010000027.1"/>
</dbReference>
<dbReference type="AlphaFoldDB" id="A0A9X2RUU6"/>
<gene>
    <name evidence="1" type="ORF">NQU54_22795</name>
</gene>
<dbReference type="EMBL" id="JANIIC010000027">
    <property type="protein sequence ID" value="MCQ8831821.1"/>
    <property type="molecule type" value="Genomic_DNA"/>
</dbReference>
<organism evidence="1 2">
    <name type="scientific">Streptomyces malaysiensis subsp. samsunensis</name>
    <dbReference type="NCBI Taxonomy" id="459658"/>
    <lineage>
        <taxon>Bacteria</taxon>
        <taxon>Bacillati</taxon>
        <taxon>Actinomycetota</taxon>
        <taxon>Actinomycetes</taxon>
        <taxon>Kitasatosporales</taxon>
        <taxon>Streptomycetaceae</taxon>
        <taxon>Streptomyces</taxon>
        <taxon>Streptomyces violaceusniger group</taxon>
    </lineage>
</organism>
<evidence type="ECO:0000313" key="1">
    <source>
        <dbReference type="EMBL" id="MCQ8831821.1"/>
    </source>
</evidence>
<keyword evidence="2" id="KW-1185">Reference proteome</keyword>
<protein>
    <submittedName>
        <fullName evidence="1">Uncharacterized protein</fullName>
    </submittedName>
</protein>
<reference evidence="1" key="1">
    <citation type="submission" date="2022-06" db="EMBL/GenBank/DDBJ databases">
        <title>WGS of actinobacteria.</title>
        <authorList>
            <person name="Thawai C."/>
        </authorList>
    </citation>
    <scope>NUCLEOTIDE SEQUENCE</scope>
    <source>
        <strain evidence="1">DSM 42010</strain>
    </source>
</reference>
<dbReference type="Proteomes" id="UP001142400">
    <property type="component" value="Unassembled WGS sequence"/>
</dbReference>
<sequence length="131" mass="13868">MTGTNPTDQIRAAAELLRALATAASTDETGRPTARWYFTEHGRHDSGYLYAANPTGPGARILRGGSSGPHGRGLRPHLAARHGEYIAAMDPTVGFALAAWLDSAVEDAGQVGPDPHALAVARQILDQETER</sequence>
<accession>A0A9X2RUU6</accession>
<evidence type="ECO:0000313" key="2">
    <source>
        <dbReference type="Proteomes" id="UP001142400"/>
    </source>
</evidence>